<evidence type="ECO:0000313" key="3">
    <source>
        <dbReference type="EMBL" id="OBX29607.1"/>
    </source>
</evidence>
<keyword evidence="1" id="KW-0328">Glycosyltransferase</keyword>
<reference evidence="4" key="1">
    <citation type="submission" date="2016-06" db="EMBL/GenBank/DDBJ databases">
        <authorList>
            <person name="Radolfova-Krizova L."/>
            <person name="Nemec A."/>
        </authorList>
    </citation>
    <scope>NUCLEOTIDE SEQUENCE [LARGE SCALE GENOMIC DNA]</scope>
    <source>
        <strain evidence="4">ANC 4275</strain>
    </source>
</reference>
<dbReference type="PANTHER" id="PTHR36540">
    <property type="entry name" value="PYRIMIDINE/PURINE NUCLEOSIDE PHOSPHORYLASE"/>
    <property type="match status" value="1"/>
</dbReference>
<keyword evidence="4" id="KW-1185">Reference proteome</keyword>
<evidence type="ECO:0000313" key="4">
    <source>
        <dbReference type="Proteomes" id="UP000185753"/>
    </source>
</evidence>
<dbReference type="PANTHER" id="PTHR36540:SF1">
    <property type="entry name" value="PYRIMIDINE_PURINE NUCLEOSIDE PHOSPHORYLASE"/>
    <property type="match status" value="1"/>
</dbReference>
<dbReference type="CDD" id="cd20296">
    <property type="entry name" value="cupin_PpnP-like"/>
    <property type="match status" value="1"/>
</dbReference>
<accession>A0A1A7RG23</accession>
<dbReference type="GO" id="GO:0005829">
    <property type="term" value="C:cytosol"/>
    <property type="evidence" value="ECO:0007669"/>
    <property type="project" value="TreeGrafter"/>
</dbReference>
<dbReference type="GO" id="GO:0004731">
    <property type="term" value="F:purine-nucleoside phosphorylase activity"/>
    <property type="evidence" value="ECO:0007669"/>
    <property type="project" value="TreeGrafter"/>
</dbReference>
<proteinExistence type="predicted"/>
<keyword evidence="2" id="KW-0808">Transferase</keyword>
<dbReference type="Gene3D" id="2.60.120.10">
    <property type="entry name" value="Jelly Rolls"/>
    <property type="match status" value="1"/>
</dbReference>
<dbReference type="InterPro" id="IPR009664">
    <property type="entry name" value="Ppnp"/>
</dbReference>
<name>A0A1A7RG23_9GAMM</name>
<dbReference type="Pfam" id="PF06865">
    <property type="entry name" value="Ppnp"/>
    <property type="match status" value="1"/>
</dbReference>
<dbReference type="InterPro" id="IPR014710">
    <property type="entry name" value="RmlC-like_jellyroll"/>
</dbReference>
<organism evidence="3 4">
    <name type="scientific">Acinetobacter gandensis</name>
    <dbReference type="NCBI Taxonomy" id="1443941"/>
    <lineage>
        <taxon>Bacteria</taxon>
        <taxon>Pseudomonadati</taxon>
        <taxon>Pseudomonadota</taxon>
        <taxon>Gammaproteobacteria</taxon>
        <taxon>Moraxellales</taxon>
        <taxon>Moraxellaceae</taxon>
        <taxon>Acinetobacter</taxon>
    </lineage>
</organism>
<evidence type="ECO:0000256" key="1">
    <source>
        <dbReference type="ARBA" id="ARBA00022676"/>
    </source>
</evidence>
<dbReference type="RefSeq" id="WP_067762568.1">
    <property type="nucleotide sequence ID" value="NZ_LZDS01000005.1"/>
</dbReference>
<dbReference type="AlphaFoldDB" id="A0A1A7RG23"/>
<dbReference type="InterPro" id="IPR011051">
    <property type="entry name" value="RmlC_Cupin_sf"/>
</dbReference>
<dbReference type="EMBL" id="LZDS01000005">
    <property type="protein sequence ID" value="OBX29607.1"/>
    <property type="molecule type" value="Genomic_DNA"/>
</dbReference>
<protein>
    <submittedName>
        <fullName evidence="3">Uncharacterized protein</fullName>
    </submittedName>
</protein>
<gene>
    <name evidence="3" type="ORF">A9J31_13020</name>
</gene>
<sequence>MSRQFDFVSVTKKPTIHYGGRSISHVLHMQDGTRKTIGVILPSPQPLVFEVHVNERMEIVSGQCLVQIDDESAYRLYGEGESFTASQGSIFRLQAKEVVDYVCHFE</sequence>
<comment type="caution">
    <text evidence="3">The sequence shown here is derived from an EMBL/GenBank/DDBJ whole genome shotgun (WGS) entry which is preliminary data.</text>
</comment>
<dbReference type="GO" id="GO:0016154">
    <property type="term" value="F:pyrimidine-nucleoside phosphorylase activity"/>
    <property type="evidence" value="ECO:0007669"/>
    <property type="project" value="TreeGrafter"/>
</dbReference>
<evidence type="ECO:0000256" key="2">
    <source>
        <dbReference type="ARBA" id="ARBA00022679"/>
    </source>
</evidence>
<dbReference type="SUPFAM" id="SSF51182">
    <property type="entry name" value="RmlC-like cupins"/>
    <property type="match status" value="1"/>
</dbReference>
<dbReference type="OrthoDB" id="9793848at2"/>
<dbReference type="Proteomes" id="UP000185753">
    <property type="component" value="Unassembled WGS sequence"/>
</dbReference>